<evidence type="ECO:0000313" key="1">
    <source>
        <dbReference type="EMBL" id="MPC08189.1"/>
    </source>
</evidence>
<name>A0A5B7CF77_PORTR</name>
<evidence type="ECO:0000313" key="2">
    <source>
        <dbReference type="Proteomes" id="UP000324222"/>
    </source>
</evidence>
<proteinExistence type="predicted"/>
<reference evidence="1 2" key="1">
    <citation type="submission" date="2019-05" db="EMBL/GenBank/DDBJ databases">
        <title>Another draft genome of Portunus trituberculatus and its Hox gene families provides insights of decapod evolution.</title>
        <authorList>
            <person name="Jeong J.-H."/>
            <person name="Song I."/>
            <person name="Kim S."/>
            <person name="Choi T."/>
            <person name="Kim D."/>
            <person name="Ryu S."/>
            <person name="Kim W."/>
        </authorList>
    </citation>
    <scope>NUCLEOTIDE SEQUENCE [LARGE SCALE GENOMIC DNA]</scope>
    <source>
        <tissue evidence="1">Muscle</tissue>
    </source>
</reference>
<organism evidence="1 2">
    <name type="scientific">Portunus trituberculatus</name>
    <name type="common">Swimming crab</name>
    <name type="synonym">Neptunus trituberculatus</name>
    <dbReference type="NCBI Taxonomy" id="210409"/>
    <lineage>
        <taxon>Eukaryota</taxon>
        <taxon>Metazoa</taxon>
        <taxon>Ecdysozoa</taxon>
        <taxon>Arthropoda</taxon>
        <taxon>Crustacea</taxon>
        <taxon>Multicrustacea</taxon>
        <taxon>Malacostraca</taxon>
        <taxon>Eumalacostraca</taxon>
        <taxon>Eucarida</taxon>
        <taxon>Decapoda</taxon>
        <taxon>Pleocyemata</taxon>
        <taxon>Brachyura</taxon>
        <taxon>Eubrachyura</taxon>
        <taxon>Portunoidea</taxon>
        <taxon>Portunidae</taxon>
        <taxon>Portuninae</taxon>
        <taxon>Portunus</taxon>
    </lineage>
</organism>
<sequence length="106" mass="11887">MRSQCLRNVKKFSFPYWMVDIWNGLSDEIVTAENVVRIKQAARRQCMKAVRECSNGLGHADTADTTTSADTSGGTTVLRKSPIAVWLTDMSGLSCILEEHFKKQFT</sequence>
<accession>A0A5B7CF77</accession>
<gene>
    <name evidence="1" type="ORF">E2C01_000766</name>
</gene>
<keyword evidence="2" id="KW-1185">Reference proteome</keyword>
<comment type="caution">
    <text evidence="1">The sequence shown here is derived from an EMBL/GenBank/DDBJ whole genome shotgun (WGS) entry which is preliminary data.</text>
</comment>
<dbReference type="Proteomes" id="UP000324222">
    <property type="component" value="Unassembled WGS sequence"/>
</dbReference>
<dbReference type="EMBL" id="VSRR010000020">
    <property type="protein sequence ID" value="MPC08189.1"/>
    <property type="molecule type" value="Genomic_DNA"/>
</dbReference>
<protein>
    <submittedName>
        <fullName evidence="1">Uncharacterized protein</fullName>
    </submittedName>
</protein>
<dbReference type="AlphaFoldDB" id="A0A5B7CF77"/>